<dbReference type="SUPFAM" id="SSF52540">
    <property type="entry name" value="P-loop containing nucleoside triphosphate hydrolases"/>
    <property type="match status" value="1"/>
</dbReference>
<name>A0A8X8Z6Y9_SALSN</name>
<dbReference type="InterPro" id="IPR027417">
    <property type="entry name" value="P-loop_NTPase"/>
</dbReference>
<dbReference type="InterPro" id="IPR041118">
    <property type="entry name" value="Rx_N"/>
</dbReference>
<dbReference type="SUPFAM" id="SSF52058">
    <property type="entry name" value="L domain-like"/>
    <property type="match status" value="2"/>
</dbReference>
<evidence type="ECO:0000259" key="10">
    <source>
        <dbReference type="Pfam" id="PF23559"/>
    </source>
</evidence>
<evidence type="ECO:0000256" key="2">
    <source>
        <dbReference type="ARBA" id="ARBA00022614"/>
    </source>
</evidence>
<comment type="similarity">
    <text evidence="1">Belongs to the disease resistance NB-LRR family.</text>
</comment>
<keyword evidence="3" id="KW-0677">Repeat</keyword>
<dbReference type="GO" id="GO:0005524">
    <property type="term" value="F:ATP binding"/>
    <property type="evidence" value="ECO:0007669"/>
    <property type="project" value="UniProtKB-KW"/>
</dbReference>
<keyword evidence="2" id="KW-0433">Leucine-rich repeat</keyword>
<dbReference type="CDD" id="cd14798">
    <property type="entry name" value="RX-CC_like"/>
    <property type="match status" value="1"/>
</dbReference>
<dbReference type="InterPro" id="IPR036388">
    <property type="entry name" value="WH-like_DNA-bd_sf"/>
</dbReference>
<dbReference type="PANTHER" id="PTHR36766">
    <property type="entry name" value="PLANT BROAD-SPECTRUM MILDEW RESISTANCE PROTEIN RPW8"/>
    <property type="match status" value="1"/>
</dbReference>
<dbReference type="GO" id="GO:0006952">
    <property type="term" value="P:defense response"/>
    <property type="evidence" value="ECO:0007669"/>
    <property type="project" value="UniProtKB-KW"/>
</dbReference>
<dbReference type="Gene3D" id="1.10.10.10">
    <property type="entry name" value="Winged helix-like DNA-binding domain superfamily/Winged helix DNA-binding domain"/>
    <property type="match status" value="1"/>
</dbReference>
<gene>
    <name evidence="12" type="ORF">SASPL_147801</name>
</gene>
<evidence type="ECO:0000313" key="12">
    <source>
        <dbReference type="EMBL" id="KAG6393557.1"/>
    </source>
</evidence>
<feature type="domain" description="Disease resistance protein winged helix" evidence="10">
    <location>
        <begin position="431"/>
        <end position="502"/>
    </location>
</feature>
<organism evidence="12">
    <name type="scientific">Salvia splendens</name>
    <name type="common">Scarlet sage</name>
    <dbReference type="NCBI Taxonomy" id="180675"/>
    <lineage>
        <taxon>Eukaryota</taxon>
        <taxon>Viridiplantae</taxon>
        <taxon>Streptophyta</taxon>
        <taxon>Embryophyta</taxon>
        <taxon>Tracheophyta</taxon>
        <taxon>Spermatophyta</taxon>
        <taxon>Magnoliopsida</taxon>
        <taxon>eudicotyledons</taxon>
        <taxon>Gunneridae</taxon>
        <taxon>Pentapetalae</taxon>
        <taxon>asterids</taxon>
        <taxon>lamiids</taxon>
        <taxon>Lamiales</taxon>
        <taxon>Lamiaceae</taxon>
        <taxon>Nepetoideae</taxon>
        <taxon>Mentheae</taxon>
        <taxon>Salviinae</taxon>
        <taxon>Salvia</taxon>
        <taxon>Salvia subgen. Calosphace</taxon>
        <taxon>core Calosphace</taxon>
    </lineage>
</organism>
<dbReference type="Proteomes" id="UP000298416">
    <property type="component" value="Unassembled WGS sequence"/>
</dbReference>
<dbReference type="InterPro" id="IPR057135">
    <property type="entry name" value="At4g27190-like_LRR"/>
</dbReference>
<dbReference type="Gene3D" id="3.40.50.300">
    <property type="entry name" value="P-loop containing nucleotide triphosphate hydrolases"/>
    <property type="match status" value="1"/>
</dbReference>
<dbReference type="Gene3D" id="1.20.5.4130">
    <property type="match status" value="1"/>
</dbReference>
<dbReference type="Pfam" id="PF00931">
    <property type="entry name" value="NB-ARC"/>
    <property type="match status" value="1"/>
</dbReference>
<feature type="domain" description="NB-ARC" evidence="7">
    <location>
        <begin position="191"/>
        <end position="347"/>
    </location>
</feature>
<evidence type="ECO:0000256" key="6">
    <source>
        <dbReference type="ARBA" id="ARBA00022840"/>
    </source>
</evidence>
<reference evidence="12" key="2">
    <citation type="submission" date="2020-08" db="EMBL/GenBank/DDBJ databases">
        <title>Plant Genome Project.</title>
        <authorList>
            <person name="Zhang R.-G."/>
        </authorList>
    </citation>
    <scope>NUCLEOTIDE SEQUENCE</scope>
    <source>
        <strain evidence="12">Huo1</strain>
        <tissue evidence="12">Leaf</tissue>
    </source>
</reference>
<keyword evidence="13" id="KW-1185">Reference proteome</keyword>
<dbReference type="OrthoDB" id="1896560at2759"/>
<dbReference type="Pfam" id="PF23247">
    <property type="entry name" value="LRR_RPS2"/>
    <property type="match status" value="1"/>
</dbReference>
<accession>A0A8X8Z6Y9</accession>
<dbReference type="Pfam" id="PF25019">
    <property type="entry name" value="LRR_R13L1-DRL21"/>
    <property type="match status" value="2"/>
</dbReference>
<evidence type="ECO:0000256" key="3">
    <source>
        <dbReference type="ARBA" id="ARBA00022737"/>
    </source>
</evidence>
<sequence>MEGVSSAAIEVLVQNLTNLLRDEYSLLRGLDEDAQQLLMTLRMIQAYLNDFEKKSITQDAVKIWLRELDAVAFNADNVLDELNYHLLHKKVKKMKTPQAKDKVRSGFSSSNDISRRRNMAITIKQLNAEFECVKEMATDLGLQSMFVNAPAAVAHSSFETDSFILDPIFIGRDDDLPKVVDMFTQIHDDRIFSILALVGMGGMGKTTLTKKVFNHEGVKARFGSRIWIHVSPTFDPIILFSKILDKLTRRNSDGVESRDDILKKIQEALKTKTYLLVLDDVWNEDVPKWEDFINSMIGATSTEGNGIIITTRSERVAAIVNPFYIHHLDGLSDEDCWSIIKAKAFAEYGEVPLEFKMIGRKIAKRCQGLPLAANVVGSVLRRCESEQEWRSINENWISYGEGGESILRTLKLSFDHLSSPSLKKCFAYCSIFPKDRKMEKEELIELWMAEGFLQPSQSDDMESVGDMFFNVLLQNSLLQVAHKDNYGNVWYYVMHGLVHDLASFVLSNDADGSTIVRFMFHKEESSSISEQVAKHLRTLFFEGGTSGTISSGTIFSDFKYLRNLILSGDNCKELPTSVRKLIHLRNLDISNTSIGNLPKWIDELYQLQTLRACKSHLEKPKLPSMLRHLYIKWNTDLPAEIGRLTCLRTLPYFRVGIEKGYQIEVLGRLKHLRGKLEIDNLENLREKGEALKANMFQKSNLSELVLRWEAGKEGVRNDEAVLEGLQPHENANLQKLTISGFQGKRFPAWTQDMTGLIAITLSSCQECEEIPTLGHLPNLKSLRLRRLSNVRSINSSFHGTGNGEGVIFPALESILLLEMAVLNEWKIEFSNEVTAFPRLKSLKMYHCYNLECLPDLLFRDTLHLSELDIRHCSKLKELPDGLHALNYLEQMIIRGCRELTKMVEPFPSGWGSLSSLRSLEIRDCQELTKMVEPSAPSLTKVCVVDLKSVQNLPKFLDCLAESPLLEQLTVVSVPEVTLSTSTVKIWPFDSLKKLEMDVSMQWSKENNEAIKVRVDGILKNCHSSLCELSLTGLEMWDSLPDSMQHFIALYSLELENFGVKALPKWFGGLSNLERLCLSDFTNLRSLLPSMRSLTKLQELHIRDCPQLRIESERHKILNRSTNIYVNGHKR</sequence>
<dbReference type="Pfam" id="PF18052">
    <property type="entry name" value="Rx_N"/>
    <property type="match status" value="1"/>
</dbReference>
<dbReference type="InterPro" id="IPR042197">
    <property type="entry name" value="Apaf_helical"/>
</dbReference>
<keyword evidence="5" id="KW-0611">Plant defense</keyword>
<dbReference type="FunFam" id="1.10.10.10:FF:000322">
    <property type="entry name" value="Probable disease resistance protein At1g63360"/>
    <property type="match status" value="1"/>
</dbReference>
<dbReference type="Gene3D" id="1.10.8.430">
    <property type="entry name" value="Helical domain of apoptotic protease-activating factors"/>
    <property type="match status" value="1"/>
</dbReference>
<feature type="domain" description="Disease resistance protein At4g27190-like leucine-rich repeats" evidence="9">
    <location>
        <begin position="818"/>
        <end position="934"/>
    </location>
</feature>
<dbReference type="InterPro" id="IPR002182">
    <property type="entry name" value="NB-ARC"/>
</dbReference>
<dbReference type="GO" id="GO:0051707">
    <property type="term" value="P:response to other organism"/>
    <property type="evidence" value="ECO:0007669"/>
    <property type="project" value="UniProtKB-ARBA"/>
</dbReference>
<feature type="domain" description="R13L1/DRL21-like LRR repeat region" evidence="11">
    <location>
        <begin position="1041"/>
        <end position="1104"/>
    </location>
</feature>
<dbReference type="InterPro" id="IPR058922">
    <property type="entry name" value="WHD_DRP"/>
</dbReference>
<evidence type="ECO:0008006" key="14">
    <source>
        <dbReference type="Google" id="ProtNLM"/>
    </source>
</evidence>
<dbReference type="PRINTS" id="PR00364">
    <property type="entry name" value="DISEASERSIST"/>
</dbReference>
<dbReference type="InterPro" id="IPR038005">
    <property type="entry name" value="RX-like_CC"/>
</dbReference>
<reference evidence="12" key="1">
    <citation type="submission" date="2018-01" db="EMBL/GenBank/DDBJ databases">
        <authorList>
            <person name="Mao J.F."/>
        </authorList>
    </citation>
    <scope>NUCLEOTIDE SEQUENCE</scope>
    <source>
        <strain evidence="12">Huo1</strain>
        <tissue evidence="12">Leaf</tissue>
    </source>
</reference>
<dbReference type="InterPro" id="IPR056789">
    <property type="entry name" value="LRR_R13L1-DRL21"/>
</dbReference>
<keyword evidence="6" id="KW-0067">ATP-binding</keyword>
<dbReference type="EMBL" id="PNBA02000018">
    <property type="protein sequence ID" value="KAG6393557.1"/>
    <property type="molecule type" value="Genomic_DNA"/>
</dbReference>
<comment type="caution">
    <text evidence="12">The sequence shown here is derived from an EMBL/GenBank/DDBJ whole genome shotgun (WGS) entry which is preliminary data.</text>
</comment>
<evidence type="ECO:0000259" key="7">
    <source>
        <dbReference type="Pfam" id="PF00931"/>
    </source>
</evidence>
<evidence type="ECO:0000259" key="9">
    <source>
        <dbReference type="Pfam" id="PF23247"/>
    </source>
</evidence>
<dbReference type="PANTHER" id="PTHR36766:SF70">
    <property type="entry name" value="DISEASE RESISTANCE PROTEIN RGA4"/>
    <property type="match status" value="1"/>
</dbReference>
<feature type="domain" description="Disease resistance N-terminal" evidence="8">
    <location>
        <begin position="8"/>
        <end position="95"/>
    </location>
</feature>
<dbReference type="Pfam" id="PF23559">
    <property type="entry name" value="WHD_DRP"/>
    <property type="match status" value="1"/>
</dbReference>
<evidence type="ECO:0000313" key="13">
    <source>
        <dbReference type="Proteomes" id="UP000298416"/>
    </source>
</evidence>
<dbReference type="AlphaFoldDB" id="A0A8X8Z6Y9"/>
<evidence type="ECO:0000259" key="11">
    <source>
        <dbReference type="Pfam" id="PF25019"/>
    </source>
</evidence>
<dbReference type="InterPro" id="IPR032675">
    <property type="entry name" value="LRR_dom_sf"/>
</dbReference>
<evidence type="ECO:0000256" key="4">
    <source>
        <dbReference type="ARBA" id="ARBA00022741"/>
    </source>
</evidence>
<protein>
    <recommendedName>
        <fullName evidence="14">Disease resistance protein RPM1</fullName>
    </recommendedName>
</protein>
<keyword evidence="4" id="KW-0547">Nucleotide-binding</keyword>
<evidence type="ECO:0000256" key="1">
    <source>
        <dbReference type="ARBA" id="ARBA00008894"/>
    </source>
</evidence>
<proteinExistence type="inferred from homology"/>
<evidence type="ECO:0000259" key="8">
    <source>
        <dbReference type="Pfam" id="PF18052"/>
    </source>
</evidence>
<evidence type="ECO:0000256" key="5">
    <source>
        <dbReference type="ARBA" id="ARBA00022821"/>
    </source>
</evidence>
<feature type="domain" description="R13L1/DRL21-like LRR repeat region" evidence="11">
    <location>
        <begin position="663"/>
        <end position="786"/>
    </location>
</feature>
<dbReference type="GO" id="GO:0043531">
    <property type="term" value="F:ADP binding"/>
    <property type="evidence" value="ECO:0007669"/>
    <property type="project" value="InterPro"/>
</dbReference>
<dbReference type="Gene3D" id="3.80.10.10">
    <property type="entry name" value="Ribonuclease Inhibitor"/>
    <property type="match status" value="2"/>
</dbReference>